<keyword evidence="1" id="KW-0723">Serine/threonine-protein kinase</keyword>
<dbReference type="AlphaFoldDB" id="A0AAV3RYZ2"/>
<evidence type="ECO:0000256" key="5">
    <source>
        <dbReference type="ARBA" id="ARBA00022840"/>
    </source>
</evidence>
<keyword evidence="8" id="KW-1133">Transmembrane helix</keyword>
<evidence type="ECO:0000256" key="1">
    <source>
        <dbReference type="ARBA" id="ARBA00022527"/>
    </source>
</evidence>
<organism evidence="10 11">
    <name type="scientific">Lithospermum erythrorhizon</name>
    <name type="common">Purple gromwell</name>
    <name type="synonym">Lithospermum officinale var. erythrorhizon</name>
    <dbReference type="NCBI Taxonomy" id="34254"/>
    <lineage>
        <taxon>Eukaryota</taxon>
        <taxon>Viridiplantae</taxon>
        <taxon>Streptophyta</taxon>
        <taxon>Embryophyta</taxon>
        <taxon>Tracheophyta</taxon>
        <taxon>Spermatophyta</taxon>
        <taxon>Magnoliopsida</taxon>
        <taxon>eudicotyledons</taxon>
        <taxon>Gunneridae</taxon>
        <taxon>Pentapetalae</taxon>
        <taxon>asterids</taxon>
        <taxon>lamiids</taxon>
        <taxon>Boraginales</taxon>
        <taxon>Boraginaceae</taxon>
        <taxon>Boraginoideae</taxon>
        <taxon>Lithospermeae</taxon>
        <taxon>Lithospermum</taxon>
    </lineage>
</organism>
<protein>
    <recommendedName>
        <fullName evidence="9">Protein kinase domain-containing protein</fullName>
    </recommendedName>
</protein>
<dbReference type="InterPro" id="IPR057597">
    <property type="entry name" value="ALE2_N"/>
</dbReference>
<comment type="caution">
    <text evidence="10">The sequence shown here is derived from an EMBL/GenBank/DDBJ whole genome shotgun (WGS) entry which is preliminary data.</text>
</comment>
<dbReference type="PROSITE" id="PS00107">
    <property type="entry name" value="PROTEIN_KINASE_ATP"/>
    <property type="match status" value="1"/>
</dbReference>
<feature type="compositionally biased region" description="Basic residues" evidence="7">
    <location>
        <begin position="61"/>
        <end position="73"/>
    </location>
</feature>
<feature type="domain" description="Protein kinase" evidence="9">
    <location>
        <begin position="458"/>
        <end position="734"/>
    </location>
</feature>
<keyword evidence="2" id="KW-0808">Transferase</keyword>
<feature type="region of interest" description="Disordered" evidence="7">
    <location>
        <begin position="52"/>
        <end position="73"/>
    </location>
</feature>
<feature type="binding site" evidence="6">
    <location>
        <position position="486"/>
    </location>
    <ligand>
        <name>ATP</name>
        <dbReference type="ChEBI" id="CHEBI:30616"/>
    </ligand>
</feature>
<dbReference type="InterPro" id="IPR000719">
    <property type="entry name" value="Prot_kinase_dom"/>
</dbReference>
<keyword evidence="8" id="KW-0812">Transmembrane</keyword>
<gene>
    <name evidence="10" type="ORF">LIER_32880</name>
</gene>
<reference evidence="10 11" key="1">
    <citation type="submission" date="2024-01" db="EMBL/GenBank/DDBJ databases">
        <title>The complete chloroplast genome sequence of Lithospermum erythrorhizon: insights into the phylogenetic relationship among Boraginaceae species and the maternal lineages of purple gromwells.</title>
        <authorList>
            <person name="Okada T."/>
            <person name="Watanabe K."/>
        </authorList>
    </citation>
    <scope>NUCLEOTIDE SEQUENCE [LARGE SCALE GENOMIC DNA]</scope>
</reference>
<dbReference type="InterPro" id="IPR017441">
    <property type="entry name" value="Protein_kinase_ATP_BS"/>
</dbReference>
<keyword evidence="4" id="KW-0418">Kinase</keyword>
<dbReference type="Gene3D" id="1.10.510.10">
    <property type="entry name" value="Transferase(Phosphotransferase) domain 1"/>
    <property type="match status" value="1"/>
</dbReference>
<dbReference type="Pfam" id="PF07714">
    <property type="entry name" value="PK_Tyr_Ser-Thr"/>
    <property type="match status" value="1"/>
</dbReference>
<dbReference type="PROSITE" id="PS00108">
    <property type="entry name" value="PROTEIN_KINASE_ST"/>
    <property type="match status" value="1"/>
</dbReference>
<evidence type="ECO:0000313" key="10">
    <source>
        <dbReference type="EMBL" id="GAA0185592.1"/>
    </source>
</evidence>
<dbReference type="InterPro" id="IPR011009">
    <property type="entry name" value="Kinase-like_dom_sf"/>
</dbReference>
<feature type="transmembrane region" description="Helical" evidence="8">
    <location>
        <begin position="367"/>
        <end position="390"/>
    </location>
</feature>
<dbReference type="GO" id="GO:0005524">
    <property type="term" value="F:ATP binding"/>
    <property type="evidence" value="ECO:0007669"/>
    <property type="project" value="UniProtKB-UniRule"/>
</dbReference>
<dbReference type="InterPro" id="IPR001245">
    <property type="entry name" value="Ser-Thr/Tyr_kinase_cat_dom"/>
</dbReference>
<keyword evidence="11" id="KW-1185">Reference proteome</keyword>
<keyword evidence="5 6" id="KW-0067">ATP-binding</keyword>
<dbReference type="InterPro" id="IPR008271">
    <property type="entry name" value="Ser/Thr_kinase_AS"/>
</dbReference>
<feature type="transmembrane region" description="Helical" evidence="8">
    <location>
        <begin position="6"/>
        <end position="29"/>
    </location>
</feature>
<evidence type="ECO:0000256" key="2">
    <source>
        <dbReference type="ARBA" id="ARBA00022679"/>
    </source>
</evidence>
<dbReference type="PANTHER" id="PTHR47989">
    <property type="entry name" value="OS01G0750732 PROTEIN"/>
    <property type="match status" value="1"/>
</dbReference>
<dbReference type="PROSITE" id="PS50011">
    <property type="entry name" value="PROTEIN_KINASE_DOM"/>
    <property type="match status" value="1"/>
</dbReference>
<proteinExistence type="predicted"/>
<name>A0AAV3RYZ2_LITER</name>
<dbReference type="Proteomes" id="UP001454036">
    <property type="component" value="Unassembled WGS sequence"/>
</dbReference>
<dbReference type="Pfam" id="PF23180">
    <property type="entry name" value="ALE2_N"/>
    <property type="match status" value="1"/>
</dbReference>
<dbReference type="GO" id="GO:0004674">
    <property type="term" value="F:protein serine/threonine kinase activity"/>
    <property type="evidence" value="ECO:0007669"/>
    <property type="project" value="UniProtKB-KW"/>
</dbReference>
<dbReference type="FunFam" id="3.30.200.20:FF:000146">
    <property type="entry name" value="receptor-like serine/threonine-protein kinase ALE2"/>
    <property type="match status" value="1"/>
</dbReference>
<evidence type="ECO:0000256" key="6">
    <source>
        <dbReference type="PROSITE-ProRule" id="PRU10141"/>
    </source>
</evidence>
<dbReference type="FunFam" id="1.10.510.10:FF:000051">
    <property type="entry name" value="Receptor-like serine/threonine-protein kinase ALE2"/>
    <property type="match status" value="1"/>
</dbReference>
<dbReference type="EMBL" id="BAABME010012853">
    <property type="protein sequence ID" value="GAA0185592.1"/>
    <property type="molecule type" value="Genomic_DNA"/>
</dbReference>
<evidence type="ECO:0000256" key="8">
    <source>
        <dbReference type="SAM" id="Phobius"/>
    </source>
</evidence>
<evidence type="ECO:0000256" key="7">
    <source>
        <dbReference type="SAM" id="MobiDB-lite"/>
    </source>
</evidence>
<evidence type="ECO:0000256" key="3">
    <source>
        <dbReference type="ARBA" id="ARBA00022741"/>
    </source>
</evidence>
<evidence type="ECO:0000259" key="9">
    <source>
        <dbReference type="PROSITE" id="PS50011"/>
    </source>
</evidence>
<evidence type="ECO:0000313" key="11">
    <source>
        <dbReference type="Proteomes" id="UP001454036"/>
    </source>
</evidence>
<sequence length="846" mass="92658">MGLQLTFLLLEFLLAFAVHGSAGLVFPASSMRSFYEWKRYVRLTEAPHYQESHHLSPANHPRTKVRHSSHSPFKRVDAAPPISYEHPVKKRFPGSAFSPSALVHKNKLRHIMTGKHHHTFPPPSWLGPVISPLLSPASSPKSWGALTPAPQYPSGEFRMPENSPAVSPLSSSFKTKSPSQSPVLVFPPPPPYHDCTLLSCTEPLTYSPPGSACGCVLPFVVKLRLSISLYTFFPFVTELAKEISAATSLNQSQVRIMGANVANQQLKETIVIIDLLPQEGKFDSNLALSIYKKFWKREVLIMSSAFGSYEVVSINYPGLPPSPPSSVGSGANINDPYYPGNRNDGTAIKPLGVDVSKRKDSERDRRMIVIVVVSSVTAFIACVALLWFLLIKCGCCNLVPPQTPHIPLSSQRKLSGGATSLTFGSKGSSMSRTSSILAYTGTAKVFNINDIEMATDNFDASRILGEGGFGLVYSGDLDDGKKVAVKVLKRADHQGSREFLAEVEMLSRLHHRNLVKLIGICTELNCRCLVYELVPNGSVESHLHGIDKEASPLDWSARMKIAMGAARGLAYLHEDSSPRVIHRDFKSSNILLENDFTPKVSDFGLAKSAMDDEANKHISTHVMGTFGYLAPEYAMTGHLLVKSDVYSYGVVLLELLTGRKPIDLSQPPGQENLVSWARPLLGTTEGIDAILDPSVKANVSFDSVSKVSAIASMCVQPEVSHRPFMGEVVQALTLVCNEYDEIKGAMSGSCSQEEFSIDIGSKRSITSGELMEAPPGQYIMPGDEDSFNARIALSATDLKSVEASLEKQESSSYRQFNSAPLNMETKKRFWQRLKFLSRGNRSEHGL</sequence>
<dbReference type="Gene3D" id="3.30.200.20">
    <property type="entry name" value="Phosphorylase Kinase, domain 1"/>
    <property type="match status" value="1"/>
</dbReference>
<accession>A0AAV3RYZ2</accession>
<dbReference type="CDD" id="cd14066">
    <property type="entry name" value="STKc_IRAK"/>
    <property type="match status" value="1"/>
</dbReference>
<evidence type="ECO:0000256" key="4">
    <source>
        <dbReference type="ARBA" id="ARBA00022777"/>
    </source>
</evidence>
<dbReference type="PANTHER" id="PTHR47989:SF45">
    <property type="entry name" value="OS01G0709500 PROTEIN"/>
    <property type="match status" value="1"/>
</dbReference>
<keyword evidence="8" id="KW-0472">Membrane</keyword>
<dbReference type="SUPFAM" id="SSF56112">
    <property type="entry name" value="Protein kinase-like (PK-like)"/>
    <property type="match status" value="1"/>
</dbReference>
<keyword evidence="3 6" id="KW-0547">Nucleotide-binding</keyword>